<keyword evidence="6 14" id="KW-0560">Oxidoreductase</keyword>
<evidence type="ECO:0000256" key="7">
    <source>
        <dbReference type="ARBA" id="ARBA00023027"/>
    </source>
</evidence>
<keyword evidence="9 14" id="KW-0676">Redox-active center</keyword>
<comment type="caution">
    <text evidence="17">The sequence shown here is derived from an EMBL/GenBank/DDBJ whole genome shotgun (WGS) entry which is preliminary data.</text>
</comment>
<comment type="miscellaneous">
    <text evidence="14">The active site is a redox-active disulfide bond.</text>
</comment>
<evidence type="ECO:0000313" key="17">
    <source>
        <dbReference type="EMBL" id="MUG69774.1"/>
    </source>
</evidence>
<name>A0A7X3CSA6_9BACL</name>
<evidence type="ECO:0000256" key="3">
    <source>
        <dbReference type="ARBA" id="ARBA00016961"/>
    </source>
</evidence>
<dbReference type="Gene3D" id="3.30.390.30">
    <property type="match status" value="1"/>
</dbReference>
<feature type="disulfide bond" description="Redox-active" evidence="13">
    <location>
        <begin position="48"/>
        <end position="53"/>
    </location>
</feature>
<dbReference type="PRINTS" id="PR00368">
    <property type="entry name" value="FADPNR"/>
</dbReference>
<dbReference type="Gene3D" id="3.50.50.60">
    <property type="entry name" value="FAD/NAD(P)-binding domain"/>
    <property type="match status" value="2"/>
</dbReference>
<dbReference type="InterPro" id="IPR016156">
    <property type="entry name" value="FAD/NAD-linked_Rdtase_dimer_sf"/>
</dbReference>
<evidence type="ECO:0000256" key="14">
    <source>
        <dbReference type="RuleBase" id="RU003692"/>
    </source>
</evidence>
<dbReference type="PROSITE" id="PS00076">
    <property type="entry name" value="PYRIDINE_REDOX_1"/>
    <property type="match status" value="1"/>
</dbReference>
<dbReference type="SUPFAM" id="SSF51905">
    <property type="entry name" value="FAD/NAD(P)-binding domain"/>
    <property type="match status" value="1"/>
</dbReference>
<evidence type="ECO:0000256" key="1">
    <source>
        <dbReference type="ARBA" id="ARBA00007532"/>
    </source>
</evidence>
<feature type="binding site" evidence="12">
    <location>
        <position position="276"/>
    </location>
    <ligand>
        <name>NAD(+)</name>
        <dbReference type="ChEBI" id="CHEBI:57540"/>
    </ligand>
</feature>
<evidence type="ECO:0000256" key="13">
    <source>
        <dbReference type="PIRSR" id="PIRSR000350-4"/>
    </source>
</evidence>
<keyword evidence="18" id="KW-1185">Reference proteome</keyword>
<dbReference type="PANTHER" id="PTHR22912:SF160">
    <property type="entry name" value="DIHYDROLIPOYL DEHYDROGENASE"/>
    <property type="match status" value="1"/>
</dbReference>
<dbReference type="InterPro" id="IPR006258">
    <property type="entry name" value="Lipoamide_DH"/>
</dbReference>
<dbReference type="InterPro" id="IPR001100">
    <property type="entry name" value="Pyr_nuc-diS_OxRdtase"/>
</dbReference>
<dbReference type="RefSeq" id="WP_330164474.1">
    <property type="nucleotide sequence ID" value="NZ_WNZX01000002.1"/>
</dbReference>
<feature type="domain" description="FAD/NAD(P)-binding" evidence="16">
    <location>
        <begin position="12"/>
        <end position="332"/>
    </location>
</feature>
<dbReference type="EC" id="1.8.1.4" evidence="2 14"/>
<evidence type="ECO:0000256" key="10">
    <source>
        <dbReference type="ARBA" id="ARBA00049187"/>
    </source>
</evidence>
<evidence type="ECO:0000256" key="8">
    <source>
        <dbReference type="ARBA" id="ARBA00023157"/>
    </source>
</evidence>
<dbReference type="AlphaFoldDB" id="A0A7X3CSA6"/>
<feature type="active site" description="Proton acceptor" evidence="11">
    <location>
        <position position="449"/>
    </location>
</feature>
<dbReference type="PIRSF" id="PIRSF000350">
    <property type="entry name" value="Mercury_reductase_MerA"/>
    <property type="match status" value="1"/>
</dbReference>
<sequence>MSESVSCPDHVDVLVIGAGPGGYVAAIRASQLGRSVAVVDENEPGGVCLHSGCIPSKALISAAKTYELFVNSKHNKMGIAAQSVSIDYAQVQQWKHGIIQKLKNGVEGLLSGNQVTYVKGRAQFKSGNEVRIDDGNRSKIVKFEHCIVAAGSRPVELQGFAFGNRIVSSKEILQLKEIPQSLAIIGAGYIGVELGQTFAKFGTKVTLLEYAPHILPTFESELASIVEKKMKKNGMQIITGASAKAAYEAEGGVTLTYTHSGEEKKMDADYLFVAVGRKPNTDPLSLEAADVQVDQKGFIDVDRQGRTSNPRIFAIGDVVKGPALAHKASYEGKVAAEAIAGHPSAVDYKAIPSVIFSDPEIATIGLSEKEAVEQDYKVKTGKFSYAANGRALSLHAGEGFVKVIAEANTGFIIGAQIVGIEAANLIAEIGLAIEMGSTLEDIAATIHAHPSLGEIVMEASEAGMGKGVHSL</sequence>
<keyword evidence="4 14" id="KW-0285">Flavoprotein</keyword>
<keyword evidence="5 12" id="KW-0274">FAD</keyword>
<comment type="similarity">
    <text evidence="1 14">Belongs to the class-I pyridine nucleotide-disulfide oxidoreductase family.</text>
</comment>
<feature type="binding site" evidence="12">
    <location>
        <position position="317"/>
    </location>
    <ligand>
        <name>FAD</name>
        <dbReference type="ChEBI" id="CHEBI:57692"/>
    </ligand>
</feature>
<evidence type="ECO:0000256" key="5">
    <source>
        <dbReference type="ARBA" id="ARBA00022827"/>
    </source>
</evidence>
<evidence type="ECO:0000256" key="11">
    <source>
        <dbReference type="PIRSR" id="PIRSR000350-2"/>
    </source>
</evidence>
<evidence type="ECO:0000256" key="4">
    <source>
        <dbReference type="ARBA" id="ARBA00022630"/>
    </source>
</evidence>
<evidence type="ECO:0000256" key="2">
    <source>
        <dbReference type="ARBA" id="ARBA00012608"/>
    </source>
</evidence>
<dbReference type="InterPro" id="IPR036188">
    <property type="entry name" value="FAD/NAD-bd_sf"/>
</dbReference>
<protein>
    <recommendedName>
        <fullName evidence="3 14">Dihydrolipoyl dehydrogenase</fullName>
        <ecNumber evidence="2 14">1.8.1.4</ecNumber>
    </recommendedName>
</protein>
<evidence type="ECO:0000256" key="9">
    <source>
        <dbReference type="ARBA" id="ARBA00023284"/>
    </source>
</evidence>
<dbReference type="InterPro" id="IPR004099">
    <property type="entry name" value="Pyr_nucl-diS_OxRdtase_dimer"/>
</dbReference>
<dbReference type="PANTHER" id="PTHR22912">
    <property type="entry name" value="DISULFIDE OXIDOREDUCTASE"/>
    <property type="match status" value="1"/>
</dbReference>
<keyword evidence="7 12" id="KW-0520">NAD</keyword>
<gene>
    <name evidence="17" type="primary">lpdA</name>
    <name evidence="17" type="ORF">GNP93_03680</name>
</gene>
<keyword evidence="12" id="KW-0547">Nucleotide-binding</keyword>
<feature type="domain" description="Pyridine nucleotide-disulphide oxidoreductase dimerisation" evidence="15">
    <location>
        <begin position="351"/>
        <end position="459"/>
    </location>
</feature>
<dbReference type="Pfam" id="PF07992">
    <property type="entry name" value="Pyr_redox_2"/>
    <property type="match status" value="1"/>
</dbReference>
<reference evidence="17 18" key="1">
    <citation type="submission" date="2019-11" db="EMBL/GenBank/DDBJ databases">
        <title>Draft genome sequences of five Paenibacillus species of dairy origin.</title>
        <authorList>
            <person name="Olajide A.M."/>
            <person name="Chen S."/>
            <person name="Lapointe G."/>
        </authorList>
    </citation>
    <scope>NUCLEOTIDE SEQUENCE [LARGE SCALE GENOMIC DNA]</scope>
    <source>
        <strain evidence="17 18">2CS3</strain>
    </source>
</reference>
<dbReference type="GO" id="GO:0004148">
    <property type="term" value="F:dihydrolipoyl dehydrogenase (NADH) activity"/>
    <property type="evidence" value="ECO:0007669"/>
    <property type="project" value="UniProtKB-EC"/>
</dbReference>
<dbReference type="GO" id="GO:0006103">
    <property type="term" value="P:2-oxoglutarate metabolic process"/>
    <property type="evidence" value="ECO:0007669"/>
    <property type="project" value="TreeGrafter"/>
</dbReference>
<evidence type="ECO:0000256" key="6">
    <source>
        <dbReference type="ARBA" id="ARBA00023002"/>
    </source>
</evidence>
<comment type="cofactor">
    <cofactor evidence="12 14">
        <name>FAD</name>
        <dbReference type="ChEBI" id="CHEBI:57692"/>
    </cofactor>
    <text evidence="12 14">Binds 1 FAD per subunit.</text>
</comment>
<dbReference type="NCBIfam" id="TIGR01350">
    <property type="entry name" value="lipoamide_DH"/>
    <property type="match status" value="1"/>
</dbReference>
<proteinExistence type="inferred from homology"/>
<accession>A0A7X3CSA6</accession>
<dbReference type="InterPro" id="IPR012999">
    <property type="entry name" value="Pyr_OxRdtase_I_AS"/>
</dbReference>
<comment type="catalytic activity">
    <reaction evidence="10 14">
        <text>N(6)-[(R)-dihydrolipoyl]-L-lysyl-[protein] + NAD(+) = N(6)-[(R)-lipoyl]-L-lysyl-[protein] + NADH + H(+)</text>
        <dbReference type="Rhea" id="RHEA:15045"/>
        <dbReference type="Rhea" id="RHEA-COMP:10474"/>
        <dbReference type="Rhea" id="RHEA-COMP:10475"/>
        <dbReference type="ChEBI" id="CHEBI:15378"/>
        <dbReference type="ChEBI" id="CHEBI:57540"/>
        <dbReference type="ChEBI" id="CHEBI:57945"/>
        <dbReference type="ChEBI" id="CHEBI:83099"/>
        <dbReference type="ChEBI" id="CHEBI:83100"/>
        <dbReference type="EC" id="1.8.1.4"/>
    </reaction>
</comment>
<dbReference type="InterPro" id="IPR023753">
    <property type="entry name" value="FAD/NAD-binding_dom"/>
</dbReference>
<feature type="binding site" evidence="12">
    <location>
        <position position="209"/>
    </location>
    <ligand>
        <name>NAD(+)</name>
        <dbReference type="ChEBI" id="CHEBI:57540"/>
    </ligand>
</feature>
<dbReference type="PRINTS" id="PR00411">
    <property type="entry name" value="PNDRDTASEI"/>
</dbReference>
<evidence type="ECO:0000313" key="18">
    <source>
        <dbReference type="Proteomes" id="UP000450917"/>
    </source>
</evidence>
<dbReference type="Pfam" id="PF02852">
    <property type="entry name" value="Pyr_redox_dim"/>
    <property type="match status" value="1"/>
</dbReference>
<evidence type="ECO:0000259" key="15">
    <source>
        <dbReference type="Pfam" id="PF02852"/>
    </source>
</evidence>
<dbReference type="Proteomes" id="UP000450917">
    <property type="component" value="Unassembled WGS sequence"/>
</dbReference>
<keyword evidence="8" id="KW-1015">Disulfide bond</keyword>
<evidence type="ECO:0000259" key="16">
    <source>
        <dbReference type="Pfam" id="PF07992"/>
    </source>
</evidence>
<dbReference type="FunFam" id="3.30.390.30:FF:000001">
    <property type="entry name" value="Dihydrolipoyl dehydrogenase"/>
    <property type="match status" value="1"/>
</dbReference>
<organism evidence="17 18">
    <name type="scientific">Paenibacillus validus</name>
    <dbReference type="NCBI Taxonomy" id="44253"/>
    <lineage>
        <taxon>Bacteria</taxon>
        <taxon>Bacillati</taxon>
        <taxon>Bacillota</taxon>
        <taxon>Bacilli</taxon>
        <taxon>Bacillales</taxon>
        <taxon>Paenibacillaceae</taxon>
        <taxon>Paenibacillus</taxon>
    </lineage>
</organism>
<dbReference type="InterPro" id="IPR050151">
    <property type="entry name" value="Class-I_Pyr_Nuc-Dis_Oxidored"/>
</dbReference>
<feature type="binding site" evidence="12">
    <location>
        <position position="57"/>
    </location>
    <ligand>
        <name>FAD</name>
        <dbReference type="ChEBI" id="CHEBI:57692"/>
    </ligand>
</feature>
<dbReference type="EMBL" id="WNZX01000002">
    <property type="protein sequence ID" value="MUG69774.1"/>
    <property type="molecule type" value="Genomic_DNA"/>
</dbReference>
<evidence type="ECO:0000256" key="12">
    <source>
        <dbReference type="PIRSR" id="PIRSR000350-3"/>
    </source>
</evidence>
<feature type="binding site" evidence="12">
    <location>
        <begin position="186"/>
        <end position="193"/>
    </location>
    <ligand>
        <name>NAD(+)</name>
        <dbReference type="ChEBI" id="CHEBI:57540"/>
    </ligand>
</feature>
<dbReference type="SUPFAM" id="SSF55424">
    <property type="entry name" value="FAD/NAD-linked reductases, dimerisation (C-terminal) domain"/>
    <property type="match status" value="1"/>
</dbReference>
<dbReference type="GO" id="GO:0050660">
    <property type="term" value="F:flavin adenine dinucleotide binding"/>
    <property type="evidence" value="ECO:0007669"/>
    <property type="project" value="InterPro"/>
</dbReference>